<protein>
    <recommendedName>
        <fullName evidence="1">DUF4777 domain-containing protein</fullName>
    </recommendedName>
</protein>
<feature type="domain" description="DUF4777" evidence="1">
    <location>
        <begin position="3"/>
        <end position="67"/>
    </location>
</feature>
<accession>A0A3B0KU91</accession>
<dbReference type="OMA" id="MSRYQYA"/>
<dbReference type="InterPro" id="IPR031957">
    <property type="entry name" value="DUF4777"/>
</dbReference>
<name>A0A3B0KU91_DROGU</name>
<reference evidence="3" key="1">
    <citation type="submission" date="2018-01" db="EMBL/GenBank/DDBJ databases">
        <authorList>
            <person name="Alioto T."/>
            <person name="Alioto T."/>
        </authorList>
    </citation>
    <scope>NUCLEOTIDE SEQUENCE [LARGE SCALE GENOMIC DNA]</scope>
</reference>
<dbReference type="OrthoDB" id="7882888at2759"/>
<evidence type="ECO:0000259" key="1">
    <source>
        <dbReference type="Pfam" id="PF16007"/>
    </source>
</evidence>
<dbReference type="Proteomes" id="UP000268350">
    <property type="component" value="Unassembled WGS sequence"/>
</dbReference>
<dbReference type="EMBL" id="OUUW01000016">
    <property type="protein sequence ID" value="SPP88861.1"/>
    <property type="molecule type" value="Genomic_DNA"/>
</dbReference>
<dbReference type="Pfam" id="PF16007">
    <property type="entry name" value="DUF4777"/>
    <property type="match status" value="1"/>
</dbReference>
<organism evidence="2 3">
    <name type="scientific">Drosophila guanche</name>
    <name type="common">Fruit fly</name>
    <dbReference type="NCBI Taxonomy" id="7266"/>
    <lineage>
        <taxon>Eukaryota</taxon>
        <taxon>Metazoa</taxon>
        <taxon>Ecdysozoa</taxon>
        <taxon>Arthropoda</taxon>
        <taxon>Hexapoda</taxon>
        <taxon>Insecta</taxon>
        <taxon>Pterygota</taxon>
        <taxon>Neoptera</taxon>
        <taxon>Endopterygota</taxon>
        <taxon>Diptera</taxon>
        <taxon>Brachycera</taxon>
        <taxon>Muscomorpha</taxon>
        <taxon>Ephydroidea</taxon>
        <taxon>Drosophilidae</taxon>
        <taxon>Drosophila</taxon>
        <taxon>Sophophora</taxon>
    </lineage>
</organism>
<sequence>MARYLYADRILEAFNAFHRPMEFEEVVAYVAELEIKSAEEVRLNVDKTLTAAWMHGFVKKTENWYTLNCGYWNEDSTQGRAAAARHADDVLCLRIQDDMTPDE</sequence>
<evidence type="ECO:0000313" key="2">
    <source>
        <dbReference type="EMBL" id="SPP88861.1"/>
    </source>
</evidence>
<gene>
    <name evidence="2" type="ORF">DGUA_6G018654</name>
</gene>
<evidence type="ECO:0000313" key="3">
    <source>
        <dbReference type="Proteomes" id="UP000268350"/>
    </source>
</evidence>
<dbReference type="AlphaFoldDB" id="A0A3B0KU91"/>
<proteinExistence type="predicted"/>
<keyword evidence="3" id="KW-1185">Reference proteome</keyword>